<keyword evidence="1" id="KW-0812">Transmembrane</keyword>
<evidence type="ECO:0000256" key="1">
    <source>
        <dbReference type="SAM" id="Phobius"/>
    </source>
</evidence>
<keyword evidence="1" id="KW-0472">Membrane</keyword>
<feature type="transmembrane region" description="Helical" evidence="1">
    <location>
        <begin position="65"/>
        <end position="91"/>
    </location>
</feature>
<reference evidence="2 3" key="1">
    <citation type="journal article" date="2016" name="Nat. Commun.">
        <title>Thousands of microbial genomes shed light on interconnected biogeochemical processes in an aquifer system.</title>
        <authorList>
            <person name="Anantharaman K."/>
            <person name="Brown C.T."/>
            <person name="Hug L.A."/>
            <person name="Sharon I."/>
            <person name="Castelle C.J."/>
            <person name="Probst A.J."/>
            <person name="Thomas B.C."/>
            <person name="Singh A."/>
            <person name="Wilkins M.J."/>
            <person name="Karaoz U."/>
            <person name="Brodie E.L."/>
            <person name="Williams K.H."/>
            <person name="Hubbard S.S."/>
            <person name="Banfield J.F."/>
        </authorList>
    </citation>
    <scope>NUCLEOTIDE SEQUENCE [LARGE SCALE GENOMIC DNA]</scope>
</reference>
<feature type="transmembrane region" description="Helical" evidence="1">
    <location>
        <begin position="141"/>
        <end position="162"/>
    </location>
</feature>
<dbReference type="Proteomes" id="UP000177140">
    <property type="component" value="Unassembled WGS sequence"/>
</dbReference>
<feature type="transmembrane region" description="Helical" evidence="1">
    <location>
        <begin position="177"/>
        <end position="195"/>
    </location>
</feature>
<evidence type="ECO:0008006" key="4">
    <source>
        <dbReference type="Google" id="ProtNLM"/>
    </source>
</evidence>
<feature type="transmembrane region" description="Helical" evidence="1">
    <location>
        <begin position="38"/>
        <end position="59"/>
    </location>
</feature>
<name>A0A1G2QLJ6_9BACT</name>
<feature type="transmembrane region" description="Helical" evidence="1">
    <location>
        <begin position="201"/>
        <end position="223"/>
    </location>
</feature>
<evidence type="ECO:0000313" key="2">
    <source>
        <dbReference type="EMBL" id="OHA60872.1"/>
    </source>
</evidence>
<feature type="transmembrane region" description="Helical" evidence="1">
    <location>
        <begin position="103"/>
        <end position="121"/>
    </location>
</feature>
<dbReference type="EMBL" id="MHTM01000044">
    <property type="protein sequence ID" value="OHA60872.1"/>
    <property type="molecule type" value="Genomic_DNA"/>
</dbReference>
<comment type="caution">
    <text evidence="2">The sequence shown here is derived from an EMBL/GenBank/DDBJ whole genome shotgun (WGS) entry which is preliminary data.</text>
</comment>
<sequence length="230" mass="25784">MTITFGAVLFLLMSLLLGAVTSLFFRSYKKSGNPGIKNLFLTFFFVLLYSLTLGFLSISASTYPYVLAFGYDLAIVWVFLAMYFGLGIPTFTTNDFFLKYQKLFSTLLILIGIIVIGLQIFDLRFPIISPGSVIFWNATPLAAWLTGLTVLIYTTVWAYLAYRGSTVLSDIKQRRKFYALAFNMVCIGVSALLFFPSHSELQSLISFLLIVPAYIFTIVVFLASSRQTSV</sequence>
<organism evidence="2 3">
    <name type="scientific">Candidatus Vogelbacteria bacterium RIFOXYD2_FULL_44_9</name>
    <dbReference type="NCBI Taxonomy" id="1802441"/>
    <lineage>
        <taxon>Bacteria</taxon>
        <taxon>Candidatus Vogeliibacteriota</taxon>
    </lineage>
</organism>
<accession>A0A1G2QLJ6</accession>
<keyword evidence="1" id="KW-1133">Transmembrane helix</keyword>
<proteinExistence type="predicted"/>
<gene>
    <name evidence="2" type="ORF">A2556_00520</name>
</gene>
<evidence type="ECO:0000313" key="3">
    <source>
        <dbReference type="Proteomes" id="UP000177140"/>
    </source>
</evidence>
<protein>
    <recommendedName>
        <fullName evidence="4">Histidine kinase N-terminal 7TM region domain-containing protein</fullName>
    </recommendedName>
</protein>
<feature type="transmembrane region" description="Helical" evidence="1">
    <location>
        <begin position="6"/>
        <end position="26"/>
    </location>
</feature>
<dbReference type="AlphaFoldDB" id="A0A1G2QLJ6"/>